<dbReference type="Gene3D" id="1.20.1510.10">
    <property type="entry name" value="Cation efflux protein transmembrane domain"/>
    <property type="match status" value="1"/>
</dbReference>
<comment type="subcellular location">
    <subcellularLocation>
        <location evidence="1">Membrane</location>
        <topology evidence="1">Multi-pass membrane protein</topology>
    </subcellularLocation>
</comment>
<evidence type="ECO:0000256" key="5">
    <source>
        <dbReference type="ARBA" id="ARBA00022989"/>
    </source>
</evidence>
<dbReference type="InterPro" id="IPR050291">
    <property type="entry name" value="CDF_Transporter"/>
</dbReference>
<evidence type="ECO:0000256" key="1">
    <source>
        <dbReference type="ARBA" id="ARBA00004141"/>
    </source>
</evidence>
<dbReference type="InterPro" id="IPR002524">
    <property type="entry name" value="Cation_efflux"/>
</dbReference>
<dbReference type="PANTHER" id="PTHR43840">
    <property type="entry name" value="MITOCHONDRIAL METAL TRANSPORTER 1-RELATED"/>
    <property type="match status" value="1"/>
</dbReference>
<evidence type="ECO:0000256" key="3">
    <source>
        <dbReference type="ARBA" id="ARBA00022448"/>
    </source>
</evidence>
<dbReference type="InterPro" id="IPR058533">
    <property type="entry name" value="Cation_efflux_TM"/>
</dbReference>
<dbReference type="NCBIfam" id="TIGR01297">
    <property type="entry name" value="CDF"/>
    <property type="match status" value="1"/>
</dbReference>
<dbReference type="GO" id="GO:0005886">
    <property type="term" value="C:plasma membrane"/>
    <property type="evidence" value="ECO:0007669"/>
    <property type="project" value="TreeGrafter"/>
</dbReference>
<dbReference type="SUPFAM" id="SSF160240">
    <property type="entry name" value="Cation efflux protein cytoplasmic domain-like"/>
    <property type="match status" value="1"/>
</dbReference>
<dbReference type="EMBL" id="SJDT01000006">
    <property type="protein sequence ID" value="TBW20977.1"/>
    <property type="molecule type" value="Genomic_DNA"/>
</dbReference>
<evidence type="ECO:0000256" key="4">
    <source>
        <dbReference type="ARBA" id="ARBA00022692"/>
    </source>
</evidence>
<evidence type="ECO:0000256" key="6">
    <source>
        <dbReference type="ARBA" id="ARBA00023136"/>
    </source>
</evidence>
<proteinExistence type="inferred from homology"/>
<dbReference type="GO" id="GO:0015086">
    <property type="term" value="F:cadmium ion transmembrane transporter activity"/>
    <property type="evidence" value="ECO:0007669"/>
    <property type="project" value="TreeGrafter"/>
</dbReference>
<dbReference type="GO" id="GO:0015341">
    <property type="term" value="F:zinc efflux antiporter activity"/>
    <property type="evidence" value="ECO:0007669"/>
    <property type="project" value="TreeGrafter"/>
</dbReference>
<reference evidence="10 11" key="1">
    <citation type="submission" date="2019-02" db="EMBL/GenBank/DDBJ databases">
        <title>Arcanobacterium bovis sp. nov., isolated from the milk of a cow with mastitis.</title>
        <authorList>
            <person name="Sammra O."/>
            <person name="Foster G."/>
            <person name="Hassan A."/>
            <person name="Alssahen M."/>
            <person name="Laemmler C."/>
            <person name="Borowiak M."/>
            <person name="Malorny B."/>
            <person name="Abdulmawjood A."/>
        </authorList>
    </citation>
    <scope>NUCLEOTIDE SEQUENCE [LARGE SCALE GENOMIC DNA]</scope>
    <source>
        <strain evidence="10 11">C605018/01/1</strain>
    </source>
</reference>
<comment type="similarity">
    <text evidence="2">Belongs to the cation diffusion facilitator (CDF) transporter (TC 2.A.4) family.</text>
</comment>
<dbReference type="SUPFAM" id="SSF161111">
    <property type="entry name" value="Cation efflux protein transmembrane domain-like"/>
    <property type="match status" value="1"/>
</dbReference>
<feature type="transmembrane region" description="Helical" evidence="7">
    <location>
        <begin position="45"/>
        <end position="63"/>
    </location>
</feature>
<dbReference type="InterPro" id="IPR027469">
    <property type="entry name" value="Cation_efflux_TMD_sf"/>
</dbReference>
<keyword evidence="3" id="KW-0813">Transport</keyword>
<organism evidence="10 11">
    <name type="scientific">Arcanobacterium bovis</name>
    <dbReference type="NCBI Taxonomy" id="2529275"/>
    <lineage>
        <taxon>Bacteria</taxon>
        <taxon>Bacillati</taxon>
        <taxon>Actinomycetota</taxon>
        <taxon>Actinomycetes</taxon>
        <taxon>Actinomycetales</taxon>
        <taxon>Actinomycetaceae</taxon>
        <taxon>Arcanobacterium</taxon>
    </lineage>
</organism>
<feature type="transmembrane region" description="Helical" evidence="7">
    <location>
        <begin position="156"/>
        <end position="175"/>
    </location>
</feature>
<feature type="transmembrane region" description="Helical" evidence="7">
    <location>
        <begin position="113"/>
        <end position="135"/>
    </location>
</feature>
<gene>
    <name evidence="10" type="ORF">EZJ44_07780</name>
</gene>
<dbReference type="RefSeq" id="WP_131282056.1">
    <property type="nucleotide sequence ID" value="NZ_JBHSLR010000005.1"/>
</dbReference>
<keyword evidence="5 7" id="KW-1133">Transmembrane helix</keyword>
<dbReference type="PANTHER" id="PTHR43840:SF15">
    <property type="entry name" value="MITOCHONDRIAL METAL TRANSPORTER 1-RELATED"/>
    <property type="match status" value="1"/>
</dbReference>
<keyword evidence="6 7" id="KW-0472">Membrane</keyword>
<evidence type="ECO:0000313" key="11">
    <source>
        <dbReference type="Proteomes" id="UP000293036"/>
    </source>
</evidence>
<name>A0A4V2KR17_9ACTO</name>
<feature type="transmembrane region" description="Helical" evidence="7">
    <location>
        <begin position="12"/>
        <end position="33"/>
    </location>
</feature>
<dbReference type="OrthoDB" id="9813655at2"/>
<dbReference type="InterPro" id="IPR027470">
    <property type="entry name" value="Cation_efflux_CTD"/>
</dbReference>
<evidence type="ECO:0000256" key="2">
    <source>
        <dbReference type="ARBA" id="ARBA00008114"/>
    </source>
</evidence>
<comment type="caution">
    <text evidence="10">The sequence shown here is derived from an EMBL/GenBank/DDBJ whole genome shotgun (WGS) entry which is preliminary data.</text>
</comment>
<dbReference type="Pfam" id="PF01545">
    <property type="entry name" value="Cation_efflux"/>
    <property type="match status" value="1"/>
</dbReference>
<dbReference type="Proteomes" id="UP000293036">
    <property type="component" value="Unassembled WGS sequence"/>
</dbReference>
<protein>
    <submittedName>
        <fullName evidence="10">Cation transporter</fullName>
    </submittedName>
</protein>
<evidence type="ECO:0000259" key="9">
    <source>
        <dbReference type="Pfam" id="PF16916"/>
    </source>
</evidence>
<dbReference type="Pfam" id="PF16916">
    <property type="entry name" value="ZT_dimer"/>
    <property type="match status" value="1"/>
</dbReference>
<keyword evidence="4 7" id="KW-0812">Transmembrane</keyword>
<dbReference type="GO" id="GO:0006882">
    <property type="term" value="P:intracellular zinc ion homeostasis"/>
    <property type="evidence" value="ECO:0007669"/>
    <property type="project" value="TreeGrafter"/>
</dbReference>
<feature type="domain" description="Cation efflux protein transmembrane" evidence="8">
    <location>
        <begin position="13"/>
        <end position="206"/>
    </location>
</feature>
<evidence type="ECO:0000313" key="10">
    <source>
        <dbReference type="EMBL" id="TBW20977.1"/>
    </source>
</evidence>
<feature type="transmembrane region" description="Helical" evidence="7">
    <location>
        <begin position="79"/>
        <end position="101"/>
    </location>
</feature>
<feature type="transmembrane region" description="Helical" evidence="7">
    <location>
        <begin position="181"/>
        <end position="198"/>
    </location>
</feature>
<dbReference type="InterPro" id="IPR036837">
    <property type="entry name" value="Cation_efflux_CTD_sf"/>
</dbReference>
<evidence type="ECO:0000256" key="7">
    <source>
        <dbReference type="SAM" id="Phobius"/>
    </source>
</evidence>
<dbReference type="Gene3D" id="3.30.70.1350">
    <property type="entry name" value="Cation efflux protein, cytoplasmic domain"/>
    <property type="match status" value="1"/>
</dbReference>
<dbReference type="AlphaFoldDB" id="A0A4V2KR17"/>
<feature type="domain" description="Cation efflux protein cytoplasmic" evidence="9">
    <location>
        <begin position="210"/>
        <end position="287"/>
    </location>
</feature>
<keyword evidence="11" id="KW-1185">Reference proteome</keyword>
<evidence type="ECO:0000259" key="8">
    <source>
        <dbReference type="Pfam" id="PF01545"/>
    </source>
</evidence>
<dbReference type="GO" id="GO:0015093">
    <property type="term" value="F:ferrous iron transmembrane transporter activity"/>
    <property type="evidence" value="ECO:0007669"/>
    <property type="project" value="TreeGrafter"/>
</dbReference>
<sequence length="325" mass="34846">MNTETVNLTKFAWLSIAAAVLTISMKAAAYILTGSVSLLSDAMESVVNLVAAIVALYALTLAAKPADSHYTFGRSKAEYFSAAIEGAMIFGAAALILFVSVQRLLSPVSLDNLGIGLVVSVLTTAINGLVGYYILESGKKHSSPTLVADGKHLLTDVITTVGVIFGVFLVKITGLEILDPIVAIIVGFNIIWIGTGLIRTSLAGLLDATLPEEENHTIVTILKSFQSETVSFHGLQTRQAGRLRFVRVDVQVPGVWTVREGHDFAHQIEAQIEEKLSDVSVTIHVEPIEDPTSYEDIPQGFVPLDGDDGFVPVDLETGKPITFQQ</sequence>
<accession>A0A4V2KR17</accession>